<accession>A0A161Y5X4</accession>
<organism evidence="1 2">
    <name type="scientific">Daucus carota subsp. sativus</name>
    <name type="common">Carrot</name>
    <dbReference type="NCBI Taxonomy" id="79200"/>
    <lineage>
        <taxon>Eukaryota</taxon>
        <taxon>Viridiplantae</taxon>
        <taxon>Streptophyta</taxon>
        <taxon>Embryophyta</taxon>
        <taxon>Tracheophyta</taxon>
        <taxon>Spermatophyta</taxon>
        <taxon>Magnoliopsida</taxon>
        <taxon>eudicotyledons</taxon>
        <taxon>Gunneridae</taxon>
        <taxon>Pentapetalae</taxon>
        <taxon>asterids</taxon>
        <taxon>campanulids</taxon>
        <taxon>Apiales</taxon>
        <taxon>Apiaceae</taxon>
        <taxon>Apioideae</taxon>
        <taxon>Scandiceae</taxon>
        <taxon>Daucinae</taxon>
        <taxon>Daucus</taxon>
        <taxon>Daucus sect. Daucus</taxon>
    </lineage>
</organism>
<evidence type="ECO:0000313" key="1">
    <source>
        <dbReference type="EMBL" id="WOG87060.1"/>
    </source>
</evidence>
<name>A0A161Y5X4_DAUCS</name>
<reference evidence="1" key="1">
    <citation type="journal article" date="2016" name="Nat. Genet.">
        <title>A high-quality carrot genome assembly provides new insights into carotenoid accumulation and asterid genome evolution.</title>
        <authorList>
            <person name="Iorizzo M."/>
            <person name="Ellison S."/>
            <person name="Senalik D."/>
            <person name="Zeng P."/>
            <person name="Satapoomin P."/>
            <person name="Huang J."/>
            <person name="Bowman M."/>
            <person name="Iovene M."/>
            <person name="Sanseverino W."/>
            <person name="Cavagnaro P."/>
            <person name="Yildiz M."/>
            <person name="Macko-Podgorni A."/>
            <person name="Moranska E."/>
            <person name="Grzebelus E."/>
            <person name="Grzebelus D."/>
            <person name="Ashrafi H."/>
            <person name="Zheng Z."/>
            <person name="Cheng S."/>
            <person name="Spooner D."/>
            <person name="Van Deynze A."/>
            <person name="Simon P."/>
        </authorList>
    </citation>
    <scope>NUCLEOTIDE SEQUENCE</scope>
    <source>
        <tissue evidence="1">Leaf</tissue>
    </source>
</reference>
<dbReference type="EMBL" id="CP093344">
    <property type="protein sequence ID" value="WOG87060.1"/>
    <property type="molecule type" value="Genomic_DNA"/>
</dbReference>
<evidence type="ECO:0000313" key="2">
    <source>
        <dbReference type="Proteomes" id="UP000077755"/>
    </source>
</evidence>
<dbReference type="Proteomes" id="UP000077755">
    <property type="component" value="Chromosome 2"/>
</dbReference>
<proteinExistence type="predicted"/>
<sequence length="90" mass="9907">MDMDIGLGFHDPRYQEVQMNGDEMELFDQALDEGWGAPNGPGQAAQFMNTAGLHGVQAGDVQGEMEIHDLIYEDELDEEDDGDDFVVMAA</sequence>
<keyword evidence="2" id="KW-1185">Reference proteome</keyword>
<protein>
    <submittedName>
        <fullName evidence="1">Uncharacterized protein</fullName>
    </submittedName>
</protein>
<reference evidence="1" key="2">
    <citation type="submission" date="2022-03" db="EMBL/GenBank/DDBJ databases">
        <title>Draft title - Genomic analysis of global carrot germplasm unveils the trajectory of domestication and the origin of high carotenoid orange carrot.</title>
        <authorList>
            <person name="Iorizzo M."/>
            <person name="Ellison S."/>
            <person name="Senalik D."/>
            <person name="Macko-Podgorni A."/>
            <person name="Grzebelus D."/>
            <person name="Bostan H."/>
            <person name="Rolling W."/>
            <person name="Curaba J."/>
            <person name="Simon P."/>
        </authorList>
    </citation>
    <scope>NUCLEOTIDE SEQUENCE</scope>
    <source>
        <tissue evidence="1">Leaf</tissue>
    </source>
</reference>
<dbReference type="AlphaFoldDB" id="A0A161Y5X4"/>
<gene>
    <name evidence="1" type="ORF">DCAR_0206280</name>
</gene>
<dbReference type="Gramene" id="KZN04747">
    <property type="protein sequence ID" value="KZN04747"/>
    <property type="gene ID" value="DCAR_005584"/>
</dbReference>